<dbReference type="AlphaFoldDB" id="A0A7D9D2A1"/>
<protein>
    <submittedName>
        <fullName evidence="2">Uncharacterized protein</fullName>
    </submittedName>
</protein>
<evidence type="ECO:0000313" key="2">
    <source>
        <dbReference type="EMBL" id="VUX56093.1"/>
    </source>
</evidence>
<name>A0A7D9D2A1_9GAMM</name>
<evidence type="ECO:0000256" key="1">
    <source>
        <dbReference type="ARBA" id="ARBA00009600"/>
    </source>
</evidence>
<dbReference type="Gene3D" id="3.40.1740.10">
    <property type="entry name" value="VC0467-like"/>
    <property type="match status" value="1"/>
</dbReference>
<accession>A0A7D9D2A1</accession>
<proteinExistence type="inferred from homology"/>
<dbReference type="InterPro" id="IPR003774">
    <property type="entry name" value="AlgH-like"/>
</dbReference>
<dbReference type="EMBL" id="LR633967">
    <property type="protein sequence ID" value="VUX56093.1"/>
    <property type="molecule type" value="Genomic_DNA"/>
</dbReference>
<dbReference type="PANTHER" id="PTHR30327">
    <property type="entry name" value="UNCHARACTERIZED PROTEIN YQGE"/>
    <property type="match status" value="1"/>
</dbReference>
<sequence length="232" mass="24887">MSNPDLPPDRDVFAGKTGGKAIILVPGMNRFPMVLALACCVISHGINAEENLGKGKLLVATEVVRGQAFAETVILLLNYDATGAVGLVVNRPTEALPAQALPELAGLDQYEGTLYWGGPVELFTLRALLHSDAPPDNAVPIFDRVHLALLDENLLDGASSNANLRFFVGYAGWAPGQLEQELAFGSWHIVAATEALVFADDPGAIWRKLLPPPVRKVSVDRTRMLLFSSLPP</sequence>
<comment type="similarity">
    <text evidence="1">Belongs to the UPF0301 (AlgH) family.</text>
</comment>
<organism evidence="2">
    <name type="scientific">uncultured Woeseiaceae bacterium</name>
    <dbReference type="NCBI Taxonomy" id="1983305"/>
    <lineage>
        <taxon>Bacteria</taxon>
        <taxon>Pseudomonadati</taxon>
        <taxon>Pseudomonadota</taxon>
        <taxon>Gammaproteobacteria</taxon>
        <taxon>Woeseiales</taxon>
        <taxon>Woeseiaceae</taxon>
        <taxon>environmental samples</taxon>
    </lineage>
</organism>
<reference evidence="2" key="1">
    <citation type="submission" date="2019-07" db="EMBL/GenBank/DDBJ databases">
        <authorList>
            <person name="Weber M."/>
            <person name="Kostadinov I."/>
            <person name="Kostadinov D I."/>
        </authorList>
    </citation>
    <scope>NUCLEOTIDE SEQUENCE</scope>
    <source>
        <strain evidence="2">Gfbio:sag-sample-m06:053724c1-46a9-4a36-b237-ea2bf867836b</strain>
    </source>
</reference>
<dbReference type="Pfam" id="PF02622">
    <property type="entry name" value="DUF179"/>
    <property type="match status" value="1"/>
</dbReference>
<dbReference type="GO" id="GO:0005829">
    <property type="term" value="C:cytosol"/>
    <property type="evidence" value="ECO:0007669"/>
    <property type="project" value="TreeGrafter"/>
</dbReference>
<dbReference type="SUPFAM" id="SSF143456">
    <property type="entry name" value="VC0467-like"/>
    <property type="match status" value="1"/>
</dbReference>
<gene>
    <name evidence="2" type="ORF">JTBM06_V1_280008</name>
</gene>
<dbReference type="PANTHER" id="PTHR30327:SF1">
    <property type="entry name" value="UPF0301 PROTEIN YQGE"/>
    <property type="match status" value="1"/>
</dbReference>